<dbReference type="InterPro" id="IPR013107">
    <property type="entry name" value="Acyl-CoA_DH_C"/>
</dbReference>
<evidence type="ECO:0000259" key="3">
    <source>
        <dbReference type="Pfam" id="PF02771"/>
    </source>
</evidence>
<feature type="domain" description="Acyl-CoA dehydrogenase/oxidase N-terminal" evidence="3">
    <location>
        <begin position="27"/>
        <end position="105"/>
    </location>
</feature>
<dbReference type="PANTHER" id="PTHR48083:SF19">
    <property type="entry name" value="FLAVIN-DEPENDENT MONOOXYGENASE, OXYGENASE SUBUNIT HSAA"/>
    <property type="match status" value="1"/>
</dbReference>
<feature type="domain" description="Acyl-CoA dehydrogenase C-terminal" evidence="4">
    <location>
        <begin position="258"/>
        <end position="387"/>
    </location>
</feature>
<keyword evidence="6" id="KW-1185">Reference proteome</keyword>
<keyword evidence="1" id="KW-0560">Oxidoreductase</keyword>
<evidence type="ECO:0000259" key="4">
    <source>
        <dbReference type="Pfam" id="PF08028"/>
    </source>
</evidence>
<dbReference type="PANTHER" id="PTHR48083">
    <property type="entry name" value="MEDIUM-CHAIN SPECIFIC ACYL-COA DEHYDROGENASE, MITOCHONDRIAL-RELATED"/>
    <property type="match status" value="1"/>
</dbReference>
<dbReference type="InterPro" id="IPR037069">
    <property type="entry name" value="AcylCoA_DH/ox_N_sf"/>
</dbReference>
<accession>A0ABW3T3I0</accession>
<comment type="similarity">
    <text evidence="2">Belongs to the HpaH/HsaA monooxygenase family.</text>
</comment>
<dbReference type="InterPro" id="IPR013786">
    <property type="entry name" value="AcylCoA_DH/ox_N"/>
</dbReference>
<dbReference type="InterPro" id="IPR050741">
    <property type="entry name" value="Acyl-CoA_dehydrogenase"/>
</dbReference>
<dbReference type="InterPro" id="IPR036250">
    <property type="entry name" value="AcylCo_DH-like_C"/>
</dbReference>
<dbReference type="Gene3D" id="1.10.540.10">
    <property type="entry name" value="Acyl-CoA dehydrogenase/oxidase, N-terminal domain"/>
    <property type="match status" value="1"/>
</dbReference>
<gene>
    <name evidence="5" type="ORF">ACFQ27_12335</name>
</gene>
<dbReference type="EMBL" id="JBHTLQ010000026">
    <property type="protein sequence ID" value="MFD1191368.1"/>
    <property type="molecule type" value="Genomic_DNA"/>
</dbReference>
<evidence type="ECO:0000256" key="2">
    <source>
        <dbReference type="ARBA" id="ARBA00049661"/>
    </source>
</evidence>
<sequence length="411" mass="44090">MADGAFGRDQVASVHIPPIPEQVRRGEALQDRVRALLPTLAANAGKAEAERKVPEENIRLLREAGFTRALQPLAYGGLELSPEQYCPLIVDIAGACASTAWVAGLLAQHGHGLALMSKAVQDEVWADPEALLSSSVAPINEGKAVDGGVILSGRFGWSSGCDHAQWACLGFRKAVPELGGMMLPFYAVVPRKDYAILDDWHVAGLAGTGSKTLELKEVFVPEHRIDSVIGMNTGASKGYGLHDGGIYRAAFVPYFSFGFSAVAVGVARRFLDVYADKTAGRVRAYTGAQVGQTAPAYMRLAEATHMVRAAQATLSQDWAEIASRSRSGQLPSAAELAMWRTNQAYATRTAIGAVNLLFAGSGGSAWFLHNEMQRLWRDANMAGAHAYSDYDIATQRLGRDLLGLEPDMAIF</sequence>
<evidence type="ECO:0000313" key="6">
    <source>
        <dbReference type="Proteomes" id="UP001597216"/>
    </source>
</evidence>
<comment type="caution">
    <text evidence="5">The sequence shown here is derived from an EMBL/GenBank/DDBJ whole genome shotgun (WGS) entry which is preliminary data.</text>
</comment>
<dbReference type="PIRSF" id="PIRSF016578">
    <property type="entry name" value="HsaA"/>
    <property type="match status" value="1"/>
</dbReference>
<organism evidence="5 6">
    <name type="scientific">Phenylobacterium conjunctum</name>
    <dbReference type="NCBI Taxonomy" id="1298959"/>
    <lineage>
        <taxon>Bacteria</taxon>
        <taxon>Pseudomonadati</taxon>
        <taxon>Pseudomonadota</taxon>
        <taxon>Alphaproteobacteria</taxon>
        <taxon>Caulobacterales</taxon>
        <taxon>Caulobacteraceae</taxon>
        <taxon>Phenylobacterium</taxon>
    </lineage>
</organism>
<reference evidence="6" key="1">
    <citation type="journal article" date="2019" name="Int. J. Syst. Evol. Microbiol.">
        <title>The Global Catalogue of Microorganisms (GCM) 10K type strain sequencing project: providing services to taxonomists for standard genome sequencing and annotation.</title>
        <authorList>
            <consortium name="The Broad Institute Genomics Platform"/>
            <consortium name="The Broad Institute Genome Sequencing Center for Infectious Disease"/>
            <person name="Wu L."/>
            <person name="Ma J."/>
        </authorList>
    </citation>
    <scope>NUCLEOTIDE SEQUENCE [LARGE SCALE GENOMIC DNA]</scope>
    <source>
        <strain evidence="6">CCUG 55074</strain>
    </source>
</reference>
<dbReference type="Proteomes" id="UP001597216">
    <property type="component" value="Unassembled WGS sequence"/>
</dbReference>
<proteinExistence type="inferred from homology"/>
<dbReference type="InterPro" id="IPR046373">
    <property type="entry name" value="Acyl-CoA_Oxase/DH_mid-dom_sf"/>
</dbReference>
<evidence type="ECO:0000256" key="1">
    <source>
        <dbReference type="ARBA" id="ARBA00023002"/>
    </source>
</evidence>
<dbReference type="Gene3D" id="1.20.140.10">
    <property type="entry name" value="Butyryl-CoA Dehydrogenase, subunit A, domain 3"/>
    <property type="match status" value="1"/>
</dbReference>
<dbReference type="InterPro" id="IPR009100">
    <property type="entry name" value="AcylCoA_DH/oxidase_NM_dom_sf"/>
</dbReference>
<protein>
    <submittedName>
        <fullName evidence="5">Acyl-CoA dehydrogenase family protein</fullName>
    </submittedName>
</protein>
<dbReference type="RefSeq" id="WP_374343484.1">
    <property type="nucleotide sequence ID" value="NZ_JBHTLQ010000026.1"/>
</dbReference>
<dbReference type="Pfam" id="PF08028">
    <property type="entry name" value="Acyl-CoA_dh_2"/>
    <property type="match status" value="1"/>
</dbReference>
<name>A0ABW3T3I0_9CAUL</name>
<evidence type="ECO:0000313" key="5">
    <source>
        <dbReference type="EMBL" id="MFD1191368.1"/>
    </source>
</evidence>
<dbReference type="Gene3D" id="2.40.110.10">
    <property type="entry name" value="Butyryl-CoA Dehydrogenase, subunit A, domain 2"/>
    <property type="match status" value="1"/>
</dbReference>
<dbReference type="Pfam" id="PF02771">
    <property type="entry name" value="Acyl-CoA_dh_N"/>
    <property type="match status" value="1"/>
</dbReference>
<dbReference type="SUPFAM" id="SSF47203">
    <property type="entry name" value="Acyl-CoA dehydrogenase C-terminal domain-like"/>
    <property type="match status" value="1"/>
</dbReference>
<dbReference type="SUPFAM" id="SSF56645">
    <property type="entry name" value="Acyl-CoA dehydrogenase NM domain-like"/>
    <property type="match status" value="1"/>
</dbReference>